<dbReference type="EMBL" id="CP037452">
    <property type="protein sequence ID" value="QDV53034.1"/>
    <property type="molecule type" value="Genomic_DNA"/>
</dbReference>
<feature type="region of interest" description="Disordered" evidence="1">
    <location>
        <begin position="168"/>
        <end position="207"/>
    </location>
</feature>
<keyword evidence="3" id="KW-1185">Reference proteome</keyword>
<dbReference type="KEGG" id="gfm:Enr17x_51040"/>
<feature type="region of interest" description="Disordered" evidence="1">
    <location>
        <begin position="240"/>
        <end position="260"/>
    </location>
</feature>
<gene>
    <name evidence="2" type="ORF">Enr17x_51040</name>
</gene>
<sequence length="285" mass="31504">MSVVVTIDMYSGRPNPTWELSKTEAQKLRELLQKDHEPTHLKSPAAAGHLGYRGIQISSVAESTPLSIARVFDGVLETDQTDAQNFVDGNSEIEEFLVGTAGLQLDGEEVTYIQQEIQKNVKGGAANTLRDIELFAVPPYDPGKWNNDPFIRRNNNCYNYSNDKITNTFAQPGRGSGQEGPYPPSCSGTGAASQRDGQRPISNPDITPAQGHIIALVVSTTPGFLDYHWYRRDNNTMWSHKPGGTPATNRDNSGRTISDPRTCDRGPYNIFCGFYHCIPSETRIR</sequence>
<dbReference type="RefSeq" id="WP_145312283.1">
    <property type="nucleotide sequence ID" value="NZ_CP037452.1"/>
</dbReference>
<feature type="compositionally biased region" description="Polar residues" evidence="1">
    <location>
        <begin position="246"/>
        <end position="256"/>
    </location>
</feature>
<dbReference type="Proteomes" id="UP000318313">
    <property type="component" value="Chromosome"/>
</dbReference>
<organism evidence="2 3">
    <name type="scientific">Gimesia fumaroli</name>
    <dbReference type="NCBI Taxonomy" id="2527976"/>
    <lineage>
        <taxon>Bacteria</taxon>
        <taxon>Pseudomonadati</taxon>
        <taxon>Planctomycetota</taxon>
        <taxon>Planctomycetia</taxon>
        <taxon>Planctomycetales</taxon>
        <taxon>Planctomycetaceae</taxon>
        <taxon>Gimesia</taxon>
    </lineage>
</organism>
<accession>A0A518IIX1</accession>
<evidence type="ECO:0000313" key="3">
    <source>
        <dbReference type="Proteomes" id="UP000318313"/>
    </source>
</evidence>
<proteinExistence type="predicted"/>
<evidence type="ECO:0000256" key="1">
    <source>
        <dbReference type="SAM" id="MobiDB-lite"/>
    </source>
</evidence>
<dbReference type="OrthoDB" id="2633851at2"/>
<dbReference type="AlphaFoldDB" id="A0A518IIX1"/>
<evidence type="ECO:0000313" key="2">
    <source>
        <dbReference type="EMBL" id="QDV53034.1"/>
    </source>
</evidence>
<protein>
    <submittedName>
        <fullName evidence="2">Uncharacterized protein</fullName>
    </submittedName>
</protein>
<name>A0A518IIX1_9PLAN</name>
<reference evidence="2 3" key="1">
    <citation type="submission" date="2019-03" db="EMBL/GenBank/DDBJ databases">
        <title>Deep-cultivation of Planctomycetes and their phenomic and genomic characterization uncovers novel biology.</title>
        <authorList>
            <person name="Wiegand S."/>
            <person name="Jogler M."/>
            <person name="Boedeker C."/>
            <person name="Pinto D."/>
            <person name="Vollmers J."/>
            <person name="Rivas-Marin E."/>
            <person name="Kohn T."/>
            <person name="Peeters S.H."/>
            <person name="Heuer A."/>
            <person name="Rast P."/>
            <person name="Oberbeckmann S."/>
            <person name="Bunk B."/>
            <person name="Jeske O."/>
            <person name="Meyerdierks A."/>
            <person name="Storesund J.E."/>
            <person name="Kallscheuer N."/>
            <person name="Luecker S."/>
            <person name="Lage O.M."/>
            <person name="Pohl T."/>
            <person name="Merkel B.J."/>
            <person name="Hornburger P."/>
            <person name="Mueller R.-W."/>
            <person name="Bruemmer F."/>
            <person name="Labrenz M."/>
            <person name="Spormann A.M."/>
            <person name="Op den Camp H."/>
            <person name="Overmann J."/>
            <person name="Amann R."/>
            <person name="Jetten M.S.M."/>
            <person name="Mascher T."/>
            <person name="Medema M.H."/>
            <person name="Devos D.P."/>
            <person name="Kaster A.-K."/>
            <person name="Ovreas L."/>
            <person name="Rohde M."/>
            <person name="Galperin M.Y."/>
            <person name="Jogler C."/>
        </authorList>
    </citation>
    <scope>NUCLEOTIDE SEQUENCE [LARGE SCALE GENOMIC DNA]</scope>
    <source>
        <strain evidence="2 3">Enr17</strain>
    </source>
</reference>